<reference evidence="2" key="2">
    <citation type="submission" date="2020-09" db="EMBL/GenBank/DDBJ databases">
        <authorList>
            <person name="Sun Q."/>
            <person name="Kim S."/>
        </authorList>
    </citation>
    <scope>NUCLEOTIDE SEQUENCE</scope>
    <source>
        <strain evidence="2">KCTC 32437</strain>
    </source>
</reference>
<keyword evidence="1" id="KW-0732">Signal</keyword>
<comment type="caution">
    <text evidence="2">The sequence shown here is derived from an EMBL/GenBank/DDBJ whole genome shotgun (WGS) entry which is preliminary data.</text>
</comment>
<keyword evidence="3" id="KW-1185">Reference proteome</keyword>
<evidence type="ECO:0000313" key="2">
    <source>
        <dbReference type="EMBL" id="GHA27970.1"/>
    </source>
</evidence>
<feature type="chain" id="PRO_5037838826" description="Outer membrane protein beta-barrel domain-containing protein" evidence="1">
    <location>
        <begin position="23"/>
        <end position="256"/>
    </location>
</feature>
<proteinExistence type="predicted"/>
<name>A0A918S9P2_9HYPH</name>
<protein>
    <recommendedName>
        <fullName evidence="4">Outer membrane protein beta-barrel domain-containing protein</fullName>
    </recommendedName>
</protein>
<reference evidence="2" key="1">
    <citation type="journal article" date="2014" name="Int. J. Syst. Evol. Microbiol.">
        <title>Complete genome sequence of Corynebacterium casei LMG S-19264T (=DSM 44701T), isolated from a smear-ripened cheese.</title>
        <authorList>
            <consortium name="US DOE Joint Genome Institute (JGI-PGF)"/>
            <person name="Walter F."/>
            <person name="Albersmeier A."/>
            <person name="Kalinowski J."/>
            <person name="Ruckert C."/>
        </authorList>
    </citation>
    <scope>NUCLEOTIDE SEQUENCE</scope>
    <source>
        <strain evidence="2">KCTC 32437</strain>
    </source>
</reference>
<dbReference type="EMBL" id="BMZE01000002">
    <property type="protein sequence ID" value="GHA27970.1"/>
    <property type="molecule type" value="Genomic_DNA"/>
</dbReference>
<dbReference type="RefSeq" id="WP_189425988.1">
    <property type="nucleotide sequence ID" value="NZ_BMZE01000002.1"/>
</dbReference>
<sequence length="256" mass="26677">MRKSVAAIMVAGAAVFAGPAFAADLPSYPPIIEVPELPPVDKDLGGAFYLRGSAAWNIHWTKDVDAYDCVCDEVSFPVEDWGYGYSFGGGFGYETGTGLRFDATVDYLQNEGSSITKTGFGAGVDGDYSLKLRSTIALANVYYDFSLGDGFGGYGHHKGYSAGGGAFAYVGAGAGVAFNKVSVDGPAGNPIPGGDNVSLAAAGMVGVGYDFGAFTTDVGYRGLYISEVTNDQPAPAGFSSDNNFVHEVRGTVRYKF</sequence>
<dbReference type="Gene3D" id="2.40.160.20">
    <property type="match status" value="1"/>
</dbReference>
<evidence type="ECO:0000256" key="1">
    <source>
        <dbReference type="SAM" id="SignalP"/>
    </source>
</evidence>
<feature type="signal peptide" evidence="1">
    <location>
        <begin position="1"/>
        <end position="22"/>
    </location>
</feature>
<dbReference type="SUPFAM" id="SSF56925">
    <property type="entry name" value="OMPA-like"/>
    <property type="match status" value="1"/>
</dbReference>
<dbReference type="InterPro" id="IPR011250">
    <property type="entry name" value="OMP/PagP_B-barrel"/>
</dbReference>
<dbReference type="Proteomes" id="UP000646579">
    <property type="component" value="Unassembled WGS sequence"/>
</dbReference>
<dbReference type="AlphaFoldDB" id="A0A918S9P2"/>
<gene>
    <name evidence="2" type="ORF">GCM10007989_24900</name>
</gene>
<accession>A0A918S9P2</accession>
<evidence type="ECO:0008006" key="4">
    <source>
        <dbReference type="Google" id="ProtNLM"/>
    </source>
</evidence>
<organism evidence="2 3">
    <name type="scientific">Devosia pacifica</name>
    <dbReference type="NCBI Taxonomy" id="1335967"/>
    <lineage>
        <taxon>Bacteria</taxon>
        <taxon>Pseudomonadati</taxon>
        <taxon>Pseudomonadota</taxon>
        <taxon>Alphaproteobacteria</taxon>
        <taxon>Hyphomicrobiales</taxon>
        <taxon>Devosiaceae</taxon>
        <taxon>Devosia</taxon>
    </lineage>
</organism>
<evidence type="ECO:0000313" key="3">
    <source>
        <dbReference type="Proteomes" id="UP000646579"/>
    </source>
</evidence>